<feature type="compositionally biased region" description="Low complexity" evidence="1">
    <location>
        <begin position="507"/>
        <end position="527"/>
    </location>
</feature>
<evidence type="ECO:0000313" key="3">
    <source>
        <dbReference type="EMBL" id="AVN58575.1"/>
    </source>
</evidence>
<feature type="compositionally biased region" description="Low complexity" evidence="1">
    <location>
        <begin position="663"/>
        <end position="672"/>
    </location>
</feature>
<feature type="compositionally biased region" description="Basic and acidic residues" evidence="1">
    <location>
        <begin position="647"/>
        <end position="660"/>
    </location>
</feature>
<feature type="compositionally biased region" description="Low complexity" evidence="1">
    <location>
        <begin position="535"/>
        <end position="565"/>
    </location>
</feature>
<name>A0A343VRQ1_9MYCO</name>
<keyword evidence="3" id="KW-0614">Plasmid</keyword>
<feature type="compositionally biased region" description="Gly residues" evidence="1">
    <location>
        <begin position="673"/>
        <end position="686"/>
    </location>
</feature>
<evidence type="ECO:0000256" key="2">
    <source>
        <dbReference type="SAM" id="Phobius"/>
    </source>
</evidence>
<dbReference type="EMBL" id="MF600313">
    <property type="protein sequence ID" value="AVN58575.1"/>
    <property type="molecule type" value="Genomic_DNA"/>
</dbReference>
<organism evidence="3">
    <name type="scientific">Mycolicibacterium sp. CBMA 213</name>
    <dbReference type="NCBI Taxonomy" id="1968788"/>
    <lineage>
        <taxon>Bacteria</taxon>
        <taxon>Bacillati</taxon>
        <taxon>Actinomycetota</taxon>
        <taxon>Actinomycetes</taxon>
        <taxon>Mycobacteriales</taxon>
        <taxon>Mycobacteriaceae</taxon>
        <taxon>Mycolicibacterium</taxon>
    </lineage>
</organism>
<feature type="compositionally biased region" description="Low complexity" evidence="1">
    <location>
        <begin position="602"/>
        <end position="627"/>
    </location>
</feature>
<gene>
    <name evidence="3" type="ORF">B5P44_p00280</name>
</gene>
<proteinExistence type="predicted"/>
<geneLocation type="plasmid" evidence="3">
    <name>pCBMA213_1</name>
</geneLocation>
<feature type="region of interest" description="Disordered" evidence="1">
    <location>
        <begin position="497"/>
        <end position="686"/>
    </location>
</feature>
<sequence>MSHRSGRHSRRGANTIPVHEFLTGRTSTTTAQRRPMNNAVALTAATAIAFAPMVVSPAPPLHLTPAPVHINNVQLTAVVSDADIANLVAAVNSGLNQLDSTAANVVGVPGQTLSTVLSTAATLTDGFWSQLQTGSQSNPLLASMLAALRTVTAGGLTQLAATVGAVNGPVTLSTKQAATFVTSALTGSAATVLYAISHVVANPLSLLSYAGLVNVPLNIAGGLVSNGATAVANIGGNGIDLVSNVITGATAQVSNLITAANQLFNGVEQSIGQQQLSSLVAITQAIVTSPLTAGVTIINGGTAALADAAKTTLDVAATAVQRIGNIWLGNGTTGGALQGIVNTIGAQPLSPASYVNVLGELITAGAQSANQIGTTVVAGFVPLPFSTGAILVTTAAKALNNLADGVAKATAATLQFMGVPPLLAGTVYGLVGAVETAVTLTGATMSGALNAVSTLLKTASSFTGMYNSVASAAAVAPKSLVATPAAAAAIATPAIPAKSANPASGHASSTETAASVAAAAKPSSEVPKGSEDAGKATGTTETAATSGTATPATSSGNSTSSKASAQTADGATSSSGAVTGKAATSAPSDTSTKNAVTATAPSASDQTSRTSADSSTSKSPASAATGTRGSGKSDSESAHSVSPGGTKKPDTKAGDTHHGANDGATGHSSTARGSGGSGETGSHGTK</sequence>
<evidence type="ECO:0000256" key="1">
    <source>
        <dbReference type="SAM" id="MobiDB-lite"/>
    </source>
</evidence>
<feature type="compositionally biased region" description="Polar residues" evidence="1">
    <location>
        <begin position="585"/>
        <end position="601"/>
    </location>
</feature>
<dbReference type="AlphaFoldDB" id="A0A343VRQ1"/>
<protein>
    <submittedName>
        <fullName evidence="3">Uncharacterized protein</fullName>
    </submittedName>
</protein>
<keyword evidence="2" id="KW-1133">Transmembrane helix</keyword>
<accession>A0A343VRQ1</accession>
<keyword evidence="2" id="KW-0472">Membrane</keyword>
<feature type="transmembrane region" description="Helical" evidence="2">
    <location>
        <begin position="39"/>
        <end position="58"/>
    </location>
</feature>
<keyword evidence="2" id="KW-0812">Transmembrane</keyword>
<feature type="compositionally biased region" description="Polar residues" evidence="1">
    <location>
        <begin position="566"/>
        <end position="577"/>
    </location>
</feature>
<dbReference type="RefSeq" id="WP_155922004.1">
    <property type="nucleotide sequence ID" value="NZ_MF600313.1"/>
</dbReference>
<reference evidence="3" key="1">
    <citation type="journal article" date="2018" name="Front. Microbiol.">
        <title>Beyond the Limits: tRNA Array Units in Mycobacterium Genomes.</title>
        <authorList>
            <person name="Morgado S.M."/>
            <person name="Vicente A.C."/>
        </authorList>
    </citation>
    <scope>NUCLEOTIDE SEQUENCE</scope>
    <source>
        <strain evidence="3">CBMA 213</strain>
        <plasmid evidence="3">pCBMA213_1</plasmid>
    </source>
</reference>